<sequence>MFVITYLLLFYSLHECSQKRERTCLRDALASENTRLAAKHANTSPPARELARRSEPSRPARHPAGLARESGSPSITEQESLVAGKGEIRN</sequence>
<dbReference type="Proteomes" id="UP000298663">
    <property type="component" value="Unassembled WGS sequence"/>
</dbReference>
<protein>
    <submittedName>
        <fullName evidence="3">Uncharacterized protein</fullName>
    </submittedName>
</protein>
<proteinExistence type="predicted"/>
<name>A0A4U5N055_STECR</name>
<evidence type="ECO:0000313" key="3">
    <source>
        <dbReference type="EMBL" id="TKR75766.1"/>
    </source>
</evidence>
<reference evidence="3 4" key="2">
    <citation type="journal article" date="2019" name="G3 (Bethesda)">
        <title>Hybrid Assembly of the Genome of the Entomopathogenic Nematode Steinernema carpocapsae Identifies the X-Chromosome.</title>
        <authorList>
            <person name="Serra L."/>
            <person name="Macchietto M."/>
            <person name="Macias-Munoz A."/>
            <person name="McGill C.J."/>
            <person name="Rodriguez I.M."/>
            <person name="Rodriguez B."/>
            <person name="Murad R."/>
            <person name="Mortazavi A."/>
        </authorList>
    </citation>
    <scope>NUCLEOTIDE SEQUENCE [LARGE SCALE GENOMIC DNA]</scope>
    <source>
        <strain evidence="3 4">ALL</strain>
    </source>
</reference>
<feature type="signal peptide" evidence="2">
    <location>
        <begin position="1"/>
        <end position="18"/>
    </location>
</feature>
<evidence type="ECO:0000313" key="4">
    <source>
        <dbReference type="Proteomes" id="UP000298663"/>
    </source>
</evidence>
<feature type="compositionally biased region" description="Basic and acidic residues" evidence="1">
    <location>
        <begin position="49"/>
        <end position="58"/>
    </location>
</feature>
<comment type="caution">
    <text evidence="3">The sequence shown here is derived from an EMBL/GenBank/DDBJ whole genome shotgun (WGS) entry which is preliminary data.</text>
</comment>
<evidence type="ECO:0000256" key="2">
    <source>
        <dbReference type="SAM" id="SignalP"/>
    </source>
</evidence>
<keyword evidence="4" id="KW-1185">Reference proteome</keyword>
<feature type="region of interest" description="Disordered" evidence="1">
    <location>
        <begin position="35"/>
        <end position="90"/>
    </location>
</feature>
<dbReference type="EMBL" id="AZBU02000005">
    <property type="protein sequence ID" value="TKR75766.1"/>
    <property type="molecule type" value="Genomic_DNA"/>
</dbReference>
<organism evidence="3 4">
    <name type="scientific">Steinernema carpocapsae</name>
    <name type="common">Entomopathogenic nematode</name>
    <dbReference type="NCBI Taxonomy" id="34508"/>
    <lineage>
        <taxon>Eukaryota</taxon>
        <taxon>Metazoa</taxon>
        <taxon>Ecdysozoa</taxon>
        <taxon>Nematoda</taxon>
        <taxon>Chromadorea</taxon>
        <taxon>Rhabditida</taxon>
        <taxon>Tylenchina</taxon>
        <taxon>Panagrolaimomorpha</taxon>
        <taxon>Strongyloidoidea</taxon>
        <taxon>Steinernematidae</taxon>
        <taxon>Steinernema</taxon>
    </lineage>
</organism>
<feature type="chain" id="PRO_5020620258" evidence="2">
    <location>
        <begin position="19"/>
        <end position="90"/>
    </location>
</feature>
<reference evidence="3 4" key="1">
    <citation type="journal article" date="2015" name="Genome Biol.">
        <title>Comparative genomics of Steinernema reveals deeply conserved gene regulatory networks.</title>
        <authorList>
            <person name="Dillman A.R."/>
            <person name="Macchietto M."/>
            <person name="Porter C.F."/>
            <person name="Rogers A."/>
            <person name="Williams B."/>
            <person name="Antoshechkin I."/>
            <person name="Lee M.M."/>
            <person name="Goodwin Z."/>
            <person name="Lu X."/>
            <person name="Lewis E.E."/>
            <person name="Goodrich-Blair H."/>
            <person name="Stock S.P."/>
            <person name="Adams B.J."/>
            <person name="Sternberg P.W."/>
            <person name="Mortazavi A."/>
        </authorList>
    </citation>
    <scope>NUCLEOTIDE SEQUENCE [LARGE SCALE GENOMIC DNA]</scope>
    <source>
        <strain evidence="3 4">ALL</strain>
    </source>
</reference>
<gene>
    <name evidence="3" type="ORF">L596_017009</name>
</gene>
<evidence type="ECO:0000256" key="1">
    <source>
        <dbReference type="SAM" id="MobiDB-lite"/>
    </source>
</evidence>
<dbReference type="AlphaFoldDB" id="A0A4U5N055"/>
<keyword evidence="2" id="KW-0732">Signal</keyword>
<accession>A0A4U5N055</accession>